<protein>
    <submittedName>
        <fullName evidence="2">Uncharacterized protein</fullName>
    </submittedName>
</protein>
<proteinExistence type="predicted"/>
<name>A0A5D3CYP4_CUCMM</name>
<feature type="region of interest" description="Disordered" evidence="1">
    <location>
        <begin position="114"/>
        <end position="140"/>
    </location>
</feature>
<evidence type="ECO:0000313" key="2">
    <source>
        <dbReference type="EMBL" id="TYK16074.1"/>
    </source>
</evidence>
<dbReference type="AlphaFoldDB" id="A0A5D3CYP4"/>
<gene>
    <name evidence="2" type="ORF">E5676_scaffold32G00940</name>
</gene>
<dbReference type="Proteomes" id="UP000321947">
    <property type="component" value="Unassembled WGS sequence"/>
</dbReference>
<evidence type="ECO:0000256" key="1">
    <source>
        <dbReference type="SAM" id="MobiDB-lite"/>
    </source>
</evidence>
<dbReference type="EMBL" id="SSTD01008349">
    <property type="protein sequence ID" value="TYK16074.1"/>
    <property type="molecule type" value="Genomic_DNA"/>
</dbReference>
<evidence type="ECO:0000313" key="3">
    <source>
        <dbReference type="Proteomes" id="UP000321947"/>
    </source>
</evidence>
<reference evidence="2 3" key="1">
    <citation type="submission" date="2019-08" db="EMBL/GenBank/DDBJ databases">
        <title>Draft genome sequences of two oriental melons (Cucumis melo L. var makuwa).</title>
        <authorList>
            <person name="Kwon S.-Y."/>
        </authorList>
    </citation>
    <scope>NUCLEOTIDE SEQUENCE [LARGE SCALE GENOMIC DNA]</scope>
    <source>
        <strain evidence="3">cv. Chang Bougi</strain>
        <tissue evidence="2">Leaf</tissue>
    </source>
</reference>
<organism evidence="2 3">
    <name type="scientific">Cucumis melo var. makuwa</name>
    <name type="common">Oriental melon</name>
    <dbReference type="NCBI Taxonomy" id="1194695"/>
    <lineage>
        <taxon>Eukaryota</taxon>
        <taxon>Viridiplantae</taxon>
        <taxon>Streptophyta</taxon>
        <taxon>Embryophyta</taxon>
        <taxon>Tracheophyta</taxon>
        <taxon>Spermatophyta</taxon>
        <taxon>Magnoliopsida</taxon>
        <taxon>eudicotyledons</taxon>
        <taxon>Gunneridae</taxon>
        <taxon>Pentapetalae</taxon>
        <taxon>rosids</taxon>
        <taxon>fabids</taxon>
        <taxon>Cucurbitales</taxon>
        <taxon>Cucurbitaceae</taxon>
        <taxon>Benincaseae</taxon>
        <taxon>Cucumis</taxon>
    </lineage>
</organism>
<accession>A0A5D3CYP4</accession>
<sequence>MKVDLSNFSGKLDVEAFLDWVKNVESFFEYMEMVEDKKVKMVALKLKSGASVCARTRMNKSENYQLASFVDRLKEGIRKQLDLQPIATLSIAISMAFKAEMKLEKRKIISGTKKNQSDKAFTSYQRKNYDNIKQGQGSST</sequence>
<comment type="caution">
    <text evidence="2">The sequence shown here is derived from an EMBL/GenBank/DDBJ whole genome shotgun (WGS) entry which is preliminary data.</text>
</comment>